<reference evidence="3 4" key="1">
    <citation type="submission" date="2018-05" db="EMBL/GenBank/DDBJ databases">
        <title>Complete Genome Sequence of the Nonylphenol-Degrading Bacterium Sphingobium amiense DSM 16289T.</title>
        <authorList>
            <person name="Ootsuka M."/>
            <person name="Nishizawa T."/>
            <person name="Ohta H."/>
        </authorList>
    </citation>
    <scope>NUCLEOTIDE SEQUENCE [LARGE SCALE GENOMIC DNA]</scope>
    <source>
        <strain evidence="3 4">DSM 16289</strain>
    </source>
</reference>
<feature type="signal peptide" evidence="1">
    <location>
        <begin position="1"/>
        <end position="20"/>
    </location>
</feature>
<feature type="domain" description="Lysozyme inhibitor LprI-like N-terminal" evidence="2">
    <location>
        <begin position="39"/>
        <end position="123"/>
    </location>
</feature>
<feature type="chain" id="PRO_5019710883" evidence="1">
    <location>
        <begin position="21"/>
        <end position="131"/>
    </location>
</feature>
<dbReference type="InterPro" id="IPR009739">
    <property type="entry name" value="LprI-like_N"/>
</dbReference>
<name>A0A494WG39_9SPHN</name>
<organism evidence="3 4">
    <name type="scientific">Sphingobium amiense</name>
    <dbReference type="NCBI Taxonomy" id="135719"/>
    <lineage>
        <taxon>Bacteria</taxon>
        <taxon>Pseudomonadati</taxon>
        <taxon>Pseudomonadota</taxon>
        <taxon>Alphaproteobacteria</taxon>
        <taxon>Sphingomonadales</taxon>
        <taxon>Sphingomonadaceae</taxon>
        <taxon>Sphingobium</taxon>
    </lineage>
</organism>
<dbReference type="KEGG" id="sami:SAMIE_1035510"/>
<dbReference type="Pfam" id="PF07007">
    <property type="entry name" value="LprI"/>
    <property type="match status" value="1"/>
</dbReference>
<evidence type="ECO:0000259" key="2">
    <source>
        <dbReference type="Pfam" id="PF07007"/>
    </source>
</evidence>
<evidence type="ECO:0000313" key="3">
    <source>
        <dbReference type="EMBL" id="BBE00051.1"/>
    </source>
</evidence>
<dbReference type="EMBL" id="AP018664">
    <property type="protein sequence ID" value="BBE00051.1"/>
    <property type="molecule type" value="Genomic_DNA"/>
</dbReference>
<keyword evidence="4" id="KW-1185">Reference proteome</keyword>
<evidence type="ECO:0000256" key="1">
    <source>
        <dbReference type="SAM" id="SignalP"/>
    </source>
</evidence>
<proteinExistence type="predicted"/>
<dbReference type="AlphaFoldDB" id="A0A494WG39"/>
<sequence length="131" mass="14320">MRHRLAIFAASLIAVSGSVAWGQERDEDVCLRLQPGIASPVEMATCTSDMAGSDRAMADALADLRAHIPPQSRDLLDKAQRAWLAHRDAQCAWEAGGYSGSTGNSSSVIACTAEMNRDRAQYLRDDLKERW</sequence>
<dbReference type="Gene3D" id="1.20.1270.180">
    <property type="match status" value="1"/>
</dbReference>
<evidence type="ECO:0000313" key="4">
    <source>
        <dbReference type="Proteomes" id="UP000279959"/>
    </source>
</evidence>
<protein>
    <submittedName>
        <fullName evidence="3">DUF1311 domain-containing protein</fullName>
    </submittedName>
</protein>
<gene>
    <name evidence="3" type="ORF">SAMIE_1035510</name>
</gene>
<keyword evidence="1" id="KW-0732">Signal</keyword>
<dbReference type="Proteomes" id="UP000279959">
    <property type="component" value="Chromosome"/>
</dbReference>
<accession>A0A494WG39</accession>